<dbReference type="AlphaFoldDB" id="A0A4Q4M2J4"/>
<dbReference type="EMBL" id="PDXA01000061">
    <property type="protein sequence ID" value="RYN37698.1"/>
    <property type="molecule type" value="Genomic_DNA"/>
</dbReference>
<dbReference type="Proteomes" id="UP000292402">
    <property type="component" value="Unassembled WGS sequence"/>
</dbReference>
<evidence type="ECO:0000256" key="1">
    <source>
        <dbReference type="SAM" id="MobiDB-lite"/>
    </source>
</evidence>
<comment type="caution">
    <text evidence="2">The sequence shown here is derived from an EMBL/GenBank/DDBJ whole genome shotgun (WGS) entry which is preliminary data.</text>
</comment>
<feature type="region of interest" description="Disordered" evidence="1">
    <location>
        <begin position="16"/>
        <end position="58"/>
    </location>
</feature>
<evidence type="ECO:0000313" key="3">
    <source>
        <dbReference type="Proteomes" id="UP000292402"/>
    </source>
</evidence>
<name>A0A4Q4M2J4_9PLEO</name>
<feature type="region of interest" description="Disordered" evidence="1">
    <location>
        <begin position="80"/>
        <end position="129"/>
    </location>
</feature>
<proteinExistence type="predicted"/>
<feature type="compositionally biased region" description="Low complexity" evidence="1">
    <location>
        <begin position="41"/>
        <end position="56"/>
    </location>
</feature>
<organism evidence="2 3">
    <name type="scientific">Alternaria tenuissima</name>
    <dbReference type="NCBI Taxonomy" id="119927"/>
    <lineage>
        <taxon>Eukaryota</taxon>
        <taxon>Fungi</taxon>
        <taxon>Dikarya</taxon>
        <taxon>Ascomycota</taxon>
        <taxon>Pezizomycotina</taxon>
        <taxon>Dothideomycetes</taxon>
        <taxon>Pleosporomycetidae</taxon>
        <taxon>Pleosporales</taxon>
        <taxon>Pleosporineae</taxon>
        <taxon>Pleosporaceae</taxon>
        <taxon>Alternaria</taxon>
        <taxon>Alternaria sect. Alternaria</taxon>
        <taxon>Alternaria alternata complex</taxon>
    </lineage>
</organism>
<gene>
    <name evidence="2" type="ORF">AA0114_g11533</name>
</gene>
<feature type="compositionally biased region" description="Polar residues" evidence="1">
    <location>
        <begin position="110"/>
        <end position="129"/>
    </location>
</feature>
<protein>
    <submittedName>
        <fullName evidence="2">Uncharacterized protein</fullName>
    </submittedName>
</protein>
<reference evidence="3" key="1">
    <citation type="journal article" date="2019" name="bioRxiv">
        <title>Genomics, evolutionary history and diagnostics of the Alternaria alternata species group including apple and Asian pear pathotypes.</title>
        <authorList>
            <person name="Armitage A.D."/>
            <person name="Cockerton H.M."/>
            <person name="Sreenivasaprasad S."/>
            <person name="Woodhall J.W."/>
            <person name="Lane C.R."/>
            <person name="Harrison R.J."/>
            <person name="Clarkson J.P."/>
        </authorList>
    </citation>
    <scope>NUCLEOTIDE SEQUENCE [LARGE SCALE GENOMIC DNA]</scope>
    <source>
        <strain evidence="3">FERA 1082</strain>
    </source>
</reference>
<sequence>MPLNCAANCRFCEFERVHADPTSPSQKEDDAPTGEGDVMLSSSSSSSPEDSDSTSSIPELICAEATLAYAEIDDAFNKMDIAPDMSSKGDDEEEEEHSHTSIHPPSPSSVYSNDNPLENDNTNSGTQGSDDWSFLDDVHVAIVAWLDAGGLEMARLGYAPVFATGMGGKGRRRRHSV</sequence>
<accession>A0A4Q4M2J4</accession>
<evidence type="ECO:0000313" key="2">
    <source>
        <dbReference type="EMBL" id="RYN37698.1"/>
    </source>
</evidence>